<dbReference type="Proteomes" id="UP000292884">
    <property type="component" value="Unassembled WGS sequence"/>
</dbReference>
<name>A0A4R0MSV4_9SPHI</name>
<keyword evidence="2" id="KW-0449">Lipoprotein</keyword>
<dbReference type="InterPro" id="IPR011990">
    <property type="entry name" value="TPR-like_helical_dom_sf"/>
</dbReference>
<dbReference type="Pfam" id="PF12771">
    <property type="entry name" value="SusD-like_2"/>
    <property type="match status" value="1"/>
</dbReference>
<keyword evidence="1" id="KW-0732">Signal</keyword>
<protein>
    <submittedName>
        <fullName evidence="2">SusD/RagB family nutrient-binding outer membrane lipoprotein</fullName>
    </submittedName>
</protein>
<dbReference type="AlphaFoldDB" id="A0A4R0MSV4"/>
<gene>
    <name evidence="2" type="ORF">EZ428_12410</name>
</gene>
<keyword evidence="3" id="KW-1185">Reference proteome</keyword>
<evidence type="ECO:0000256" key="1">
    <source>
        <dbReference type="SAM" id="SignalP"/>
    </source>
</evidence>
<comment type="caution">
    <text evidence="2">The sequence shown here is derived from an EMBL/GenBank/DDBJ whole genome shotgun (WGS) entry which is preliminary data.</text>
</comment>
<feature type="chain" id="PRO_5020528571" evidence="1">
    <location>
        <begin position="21"/>
        <end position="562"/>
    </location>
</feature>
<dbReference type="OrthoDB" id="9766256at2"/>
<accession>A0A4R0MSV4</accession>
<evidence type="ECO:0000313" key="2">
    <source>
        <dbReference type="EMBL" id="TCC90085.1"/>
    </source>
</evidence>
<feature type="signal peptide" evidence="1">
    <location>
        <begin position="1"/>
        <end position="20"/>
    </location>
</feature>
<evidence type="ECO:0000313" key="3">
    <source>
        <dbReference type="Proteomes" id="UP000292884"/>
    </source>
</evidence>
<sequence length="562" mass="60199">MKMKKILTRLIICAVVMFLASCEKFLDVNVNPNNATDSNADLVLPQAIVATAAHTSGFNQSMNVPGGFFAGVAGVGGYGATYTWAYTTNSFTAMWTNTYDNANDYQYVIATNAGDPQLVFTTSIARIMKAYAFARLVDQYNDVPYSDALKGVGSLAPKYDKAEDIYKDLIKELTESINAISAGQVAPISAGIKAVASPIDPLYKGSGTFATSFSGMDKWKRFANSLRLRMLVKMAGVPSLNAYATPLFATTASVGYIQEDALCNPGYTKEAGRQSPQWNNMGASISDLATITQNVPTKWILSFYNGVKLADPVRGSVSFRSFPNTNSNQLGDETSGSVAAVAPPYNAWYSAATWADAAAGNAYGIAKGPAQGQPMFLLSELNFLLAEAQVRNYIPAGDLGAAAFKAGITASFDYLYRNQNGVLNPAKVAPSASCPTCTTIATDVDNYITNNAGAAKPYLVNYALALTAAQKIEAISTQKYIALANIMNDEAFNEYKRTGFPAVITNGPNSSTDTFASKQSVATSPDKIITRFLYPQEEYNLNAGNAKPGISLYTSKIFWDVN</sequence>
<dbReference type="SUPFAM" id="SSF48452">
    <property type="entry name" value="TPR-like"/>
    <property type="match status" value="1"/>
</dbReference>
<dbReference type="PROSITE" id="PS51257">
    <property type="entry name" value="PROKAR_LIPOPROTEIN"/>
    <property type="match status" value="1"/>
</dbReference>
<organism evidence="2 3">
    <name type="scientific">Pedobacter frigiditerrae</name>
    <dbReference type="NCBI Taxonomy" id="2530452"/>
    <lineage>
        <taxon>Bacteria</taxon>
        <taxon>Pseudomonadati</taxon>
        <taxon>Bacteroidota</taxon>
        <taxon>Sphingobacteriia</taxon>
        <taxon>Sphingobacteriales</taxon>
        <taxon>Sphingobacteriaceae</taxon>
        <taxon>Pedobacter</taxon>
    </lineage>
</organism>
<reference evidence="2 3" key="1">
    <citation type="submission" date="2019-02" db="EMBL/GenBank/DDBJ databases">
        <title>Pedobacter sp. RP-1-13 sp. nov., isolated from Arctic soil.</title>
        <authorList>
            <person name="Dahal R.H."/>
        </authorList>
    </citation>
    <scope>NUCLEOTIDE SEQUENCE [LARGE SCALE GENOMIC DNA]</scope>
    <source>
        <strain evidence="2 3">RP-1-13</strain>
    </source>
</reference>
<proteinExistence type="predicted"/>
<dbReference type="EMBL" id="SJSK01000003">
    <property type="protein sequence ID" value="TCC90085.1"/>
    <property type="molecule type" value="Genomic_DNA"/>
</dbReference>
<dbReference type="InterPro" id="IPR041662">
    <property type="entry name" value="SusD-like_2"/>
</dbReference>
<dbReference type="Gene3D" id="1.25.40.390">
    <property type="match status" value="1"/>
</dbReference>